<evidence type="ECO:0000313" key="1">
    <source>
        <dbReference type="EMBL" id="MCZ0728369.1"/>
    </source>
</evidence>
<accession>A0ABT4HF21</accession>
<organism evidence="1 2">
    <name type="scientific">Mycolicibacterium iranicum</name>
    <name type="common">Mycobacterium iranicum</name>
    <dbReference type="NCBI Taxonomy" id="912594"/>
    <lineage>
        <taxon>Bacteria</taxon>
        <taxon>Bacillati</taxon>
        <taxon>Actinomycetota</taxon>
        <taxon>Actinomycetes</taxon>
        <taxon>Mycobacteriales</taxon>
        <taxon>Mycobacteriaceae</taxon>
        <taxon>Mycolicibacterium</taxon>
    </lineage>
</organism>
<reference evidence="1" key="1">
    <citation type="submission" date="2022-12" db="EMBL/GenBank/DDBJ databases">
        <title>Whole genome sequence of Mycolicibacterium iranicum strain SBH312.</title>
        <authorList>
            <person name="Jani J."/>
            <person name="Arifin Mustapha Z."/>
            <person name="Ahmed K."/>
            <person name="Kai Ling C."/>
        </authorList>
    </citation>
    <scope>NUCLEOTIDE SEQUENCE</scope>
    <source>
        <strain evidence="1">SBH312</strain>
    </source>
</reference>
<name>A0ABT4HF21_MYCIR</name>
<evidence type="ECO:0000313" key="2">
    <source>
        <dbReference type="Proteomes" id="UP001084650"/>
    </source>
</evidence>
<dbReference type="Proteomes" id="UP001084650">
    <property type="component" value="Unassembled WGS sequence"/>
</dbReference>
<dbReference type="EMBL" id="JAPQYE010000003">
    <property type="protein sequence ID" value="MCZ0728369.1"/>
    <property type="molecule type" value="Genomic_DNA"/>
</dbReference>
<gene>
    <name evidence="1" type="ORF">OY187_09935</name>
</gene>
<keyword evidence="2" id="KW-1185">Reference proteome</keyword>
<sequence>MMLEPLPVRTRICRGESLDSYSRRHSAHNHCAPADIDRALRERGILTTKSRHRLERLQAWRKLGALPDTAFTTPERVHDELVTDRALCRRCSGGEPARGRLPDIGMVCLRHRQWLGSPQANLHDYHPALAAERHFRRDLATRNILHDSLPMLIGRDCASPAIIGPAEIAHRHQQSGITDAWALTYPEQVNIARLLARPSFLRAVSDPDTDETERHALTAEQVEMIIPARGDADPWRATNRVWLAITHLTARRRDARIYGVPIRDTYYNILRLI</sequence>
<dbReference type="RefSeq" id="WP_268785909.1">
    <property type="nucleotide sequence ID" value="NZ_JAPQYE010000003.1"/>
</dbReference>
<protein>
    <submittedName>
        <fullName evidence="1">Uncharacterized protein</fullName>
    </submittedName>
</protein>
<proteinExistence type="predicted"/>
<comment type="caution">
    <text evidence="1">The sequence shown here is derived from an EMBL/GenBank/DDBJ whole genome shotgun (WGS) entry which is preliminary data.</text>
</comment>